<evidence type="ECO:0000256" key="1">
    <source>
        <dbReference type="ARBA" id="ARBA00022741"/>
    </source>
</evidence>
<dbReference type="NCBIfam" id="TIGR00231">
    <property type="entry name" value="small_GTP"/>
    <property type="match status" value="1"/>
</dbReference>
<dbReference type="Proteomes" id="UP000050795">
    <property type="component" value="Unassembled WGS sequence"/>
</dbReference>
<dbReference type="PANTHER" id="PTHR47977">
    <property type="entry name" value="RAS-RELATED PROTEIN RAB"/>
    <property type="match status" value="1"/>
</dbReference>
<reference evidence="5" key="2">
    <citation type="submission" date="2023-11" db="UniProtKB">
        <authorList>
            <consortium name="WormBaseParasite"/>
        </authorList>
    </citation>
    <scope>IDENTIFICATION</scope>
</reference>
<keyword evidence="1" id="KW-0547">Nucleotide-binding</keyword>
<organism evidence="4 5">
    <name type="scientific">Trichobilharzia regenti</name>
    <name type="common">Nasal bird schistosome</name>
    <dbReference type="NCBI Taxonomy" id="157069"/>
    <lineage>
        <taxon>Eukaryota</taxon>
        <taxon>Metazoa</taxon>
        <taxon>Spiralia</taxon>
        <taxon>Lophotrochozoa</taxon>
        <taxon>Platyhelminthes</taxon>
        <taxon>Trematoda</taxon>
        <taxon>Digenea</taxon>
        <taxon>Strigeidida</taxon>
        <taxon>Schistosomatoidea</taxon>
        <taxon>Schistosomatidae</taxon>
        <taxon>Trichobilharzia</taxon>
    </lineage>
</organism>
<dbReference type="InterPro" id="IPR027417">
    <property type="entry name" value="P-loop_NTPase"/>
</dbReference>
<proteinExistence type="predicted"/>
<dbReference type="SMART" id="SM00176">
    <property type="entry name" value="RAN"/>
    <property type="match status" value="1"/>
</dbReference>
<reference evidence="4" key="1">
    <citation type="submission" date="2022-06" db="EMBL/GenBank/DDBJ databases">
        <authorList>
            <person name="Berger JAMES D."/>
            <person name="Berger JAMES D."/>
        </authorList>
    </citation>
    <scope>NUCLEOTIDE SEQUENCE [LARGE SCALE GENOMIC DNA]</scope>
</reference>
<dbReference type="SMART" id="SM00173">
    <property type="entry name" value="RAS"/>
    <property type="match status" value="1"/>
</dbReference>
<dbReference type="Gene3D" id="3.40.50.300">
    <property type="entry name" value="P-loop containing nucleotide triphosphate hydrolases"/>
    <property type="match status" value="1"/>
</dbReference>
<dbReference type="SUPFAM" id="SSF52540">
    <property type="entry name" value="P-loop containing nucleoside triphosphate hydrolases"/>
    <property type="match status" value="1"/>
</dbReference>
<dbReference type="FunFam" id="3.40.50.300:FF:001129">
    <property type="entry name" value="ras-related protein Rab-44 isoform X2"/>
    <property type="match status" value="1"/>
</dbReference>
<evidence type="ECO:0000256" key="3">
    <source>
        <dbReference type="ARBA" id="ARBA00023288"/>
    </source>
</evidence>
<keyword evidence="3" id="KW-0449">Lipoprotein</keyword>
<dbReference type="SMART" id="SM00174">
    <property type="entry name" value="RHO"/>
    <property type="match status" value="1"/>
</dbReference>
<dbReference type="CDD" id="cd00154">
    <property type="entry name" value="Rab"/>
    <property type="match status" value="1"/>
</dbReference>
<dbReference type="Pfam" id="PF00071">
    <property type="entry name" value="Ras"/>
    <property type="match status" value="1"/>
</dbReference>
<dbReference type="GO" id="GO:0005525">
    <property type="term" value="F:GTP binding"/>
    <property type="evidence" value="ECO:0007669"/>
    <property type="project" value="UniProtKB-KW"/>
</dbReference>
<dbReference type="PROSITE" id="PS51419">
    <property type="entry name" value="RAB"/>
    <property type="match status" value="1"/>
</dbReference>
<evidence type="ECO:0000313" key="4">
    <source>
        <dbReference type="Proteomes" id="UP000050795"/>
    </source>
</evidence>
<keyword evidence="2" id="KW-0342">GTP-binding</keyword>
<dbReference type="AlphaFoldDB" id="A0AA85JES3"/>
<dbReference type="SMART" id="SM00177">
    <property type="entry name" value="ARF"/>
    <property type="match status" value="1"/>
</dbReference>
<dbReference type="InterPro" id="IPR050227">
    <property type="entry name" value="Rab"/>
</dbReference>
<dbReference type="PRINTS" id="PR00449">
    <property type="entry name" value="RASTRNSFRMNG"/>
</dbReference>
<dbReference type="SMART" id="SM00175">
    <property type="entry name" value="RAB"/>
    <property type="match status" value="1"/>
</dbReference>
<name>A0AA85JES3_TRIRE</name>
<sequence>MTHDITSNSPPTFKLLLIGDSCVGKTSLLIRFKDGIFLKGSYISTVGIDYKIKTIKTNDQLVRLQIWDTAGQEKFRSLTKSYYRDTSAVLLVYDMCKKDSFIHIKSWMGEINANLQSNSILLVLVANKLDEEKSRVVLRKEGERLAKETDALFWETSAKTGANVDSMFRDIAEHLLQAKFTTCVTSPTPSFRQLNGALKKSNRIDDDKDNVSIKSPSIKASAAMEAVNNSDRLFPSKCCPL</sequence>
<dbReference type="InterPro" id="IPR005225">
    <property type="entry name" value="Small_GTP-bd"/>
</dbReference>
<accession>A0AA85JES3</accession>
<protein>
    <submittedName>
        <fullName evidence="5">Uncharacterized protein</fullName>
    </submittedName>
</protein>
<dbReference type="PROSITE" id="PS51421">
    <property type="entry name" value="RAS"/>
    <property type="match status" value="1"/>
</dbReference>
<evidence type="ECO:0000256" key="2">
    <source>
        <dbReference type="ARBA" id="ARBA00023134"/>
    </source>
</evidence>
<dbReference type="WBParaSite" id="TREG1_15480.1">
    <property type="protein sequence ID" value="TREG1_15480.1"/>
    <property type="gene ID" value="TREG1_15480"/>
</dbReference>
<evidence type="ECO:0000313" key="5">
    <source>
        <dbReference type="WBParaSite" id="TREG1_15480.1"/>
    </source>
</evidence>
<dbReference type="InterPro" id="IPR001806">
    <property type="entry name" value="Small_GTPase"/>
</dbReference>
<dbReference type="PROSITE" id="PS51420">
    <property type="entry name" value="RHO"/>
    <property type="match status" value="1"/>
</dbReference>
<dbReference type="GO" id="GO:0003924">
    <property type="term" value="F:GTPase activity"/>
    <property type="evidence" value="ECO:0007669"/>
    <property type="project" value="InterPro"/>
</dbReference>
<keyword evidence="4" id="KW-1185">Reference proteome</keyword>